<dbReference type="Gene3D" id="3.30.420.10">
    <property type="entry name" value="Ribonuclease H-like superfamily/Ribonuclease H"/>
    <property type="match status" value="1"/>
</dbReference>
<feature type="domain" description="Integrase catalytic" evidence="2">
    <location>
        <begin position="611"/>
        <end position="779"/>
    </location>
</feature>
<dbReference type="AlphaFoldDB" id="A0A1Q9C8Y1"/>
<dbReference type="GO" id="GO:0003676">
    <property type="term" value="F:nucleic acid binding"/>
    <property type="evidence" value="ECO:0007669"/>
    <property type="project" value="InterPro"/>
</dbReference>
<dbReference type="InterPro" id="IPR012337">
    <property type="entry name" value="RNaseH-like_sf"/>
</dbReference>
<dbReference type="OrthoDB" id="10283173at2759"/>
<organism evidence="3 4">
    <name type="scientific">Symbiodinium microadriaticum</name>
    <name type="common">Dinoflagellate</name>
    <name type="synonym">Zooxanthella microadriatica</name>
    <dbReference type="NCBI Taxonomy" id="2951"/>
    <lineage>
        <taxon>Eukaryota</taxon>
        <taxon>Sar</taxon>
        <taxon>Alveolata</taxon>
        <taxon>Dinophyceae</taxon>
        <taxon>Suessiales</taxon>
        <taxon>Symbiodiniaceae</taxon>
        <taxon>Symbiodinium</taxon>
    </lineage>
</organism>
<dbReference type="Proteomes" id="UP000186817">
    <property type="component" value="Unassembled WGS sequence"/>
</dbReference>
<reference evidence="3 4" key="1">
    <citation type="submission" date="2016-02" db="EMBL/GenBank/DDBJ databases">
        <title>Genome analysis of coral dinoflagellate symbionts highlights evolutionary adaptations to a symbiotic lifestyle.</title>
        <authorList>
            <person name="Aranda M."/>
            <person name="Li Y."/>
            <person name="Liew Y.J."/>
            <person name="Baumgarten S."/>
            <person name="Simakov O."/>
            <person name="Wilson M."/>
            <person name="Piel J."/>
            <person name="Ashoor H."/>
            <person name="Bougouffa S."/>
            <person name="Bajic V.B."/>
            <person name="Ryu T."/>
            <person name="Ravasi T."/>
            <person name="Bayer T."/>
            <person name="Micklem G."/>
            <person name="Kim H."/>
            <person name="Bhak J."/>
            <person name="Lajeunesse T.C."/>
            <person name="Voolstra C.R."/>
        </authorList>
    </citation>
    <scope>NUCLEOTIDE SEQUENCE [LARGE SCALE GENOMIC DNA]</scope>
    <source>
        <strain evidence="3 4">CCMP2467</strain>
    </source>
</reference>
<evidence type="ECO:0000313" key="4">
    <source>
        <dbReference type="Proteomes" id="UP000186817"/>
    </source>
</evidence>
<name>A0A1Q9C8Y1_SYMMI</name>
<feature type="region of interest" description="Disordered" evidence="1">
    <location>
        <begin position="1"/>
        <end position="47"/>
    </location>
</feature>
<evidence type="ECO:0000313" key="3">
    <source>
        <dbReference type="EMBL" id="OLP79374.1"/>
    </source>
</evidence>
<dbReference type="InterPro" id="IPR001584">
    <property type="entry name" value="Integrase_cat-core"/>
</dbReference>
<protein>
    <recommendedName>
        <fullName evidence="2">Integrase catalytic domain-containing protein</fullName>
    </recommendedName>
</protein>
<gene>
    <name evidence="3" type="ORF">AK812_SmicGene40340</name>
</gene>
<dbReference type="SUPFAM" id="SSF53098">
    <property type="entry name" value="Ribonuclease H-like"/>
    <property type="match status" value="1"/>
</dbReference>
<dbReference type="EMBL" id="LSRX01001492">
    <property type="protein sequence ID" value="OLP79374.1"/>
    <property type="molecule type" value="Genomic_DNA"/>
</dbReference>
<dbReference type="PROSITE" id="PS50994">
    <property type="entry name" value="INTEGRASE"/>
    <property type="match status" value="1"/>
</dbReference>
<comment type="caution">
    <text evidence="3">The sequence shown here is derived from an EMBL/GenBank/DDBJ whole genome shotgun (WGS) entry which is preliminary data.</text>
</comment>
<sequence>MKPDRSPSASTTRSDGEQSDRNQEDKSKVEPIPARPTAAASSTVEANDLKEVLADVGKMLKAMSATSIRSMRVKEAEEEETRENTMKRVMEQLTEIEGSTGLLDSGASHPMRPAPEIEYNNGQPVRVTLAGEEEDTTIQPLTHPDKKPIKVKIKNHCPEVAASDALARLEVIRKEEKRDWTELLREYWKTGAKPTLLKVVLASPLTRDLPYEVQSSLVEGFNLQDGEKYLRALPLMRRKRRSLLASTNWVVNLFSGNGDLPNDPFATLPKDGKVVLDVDKMKSKHWDLHREGGVYQLLLWAAASGRISDIISAPPCQTWPVSSTPLRGPEAYPCRTMTEPYGIKDLTAMQTRRTDMETSNVAKQMILWFLAQISGPRQGSRCEGVTVVYGDVDGFSVNHSDAYGFFLYGEIWPSVQRSRRPTTMATNYPSLLLLNNHHECPDRCVPPSLMSYRELRVWSRFFKELVTEAIKDSNPGSWENEEEMMNAGVKLNKLTREQREAWHRHLFNDHQPYRADCAVCINAQATGYQHRRRAHPKMYTMALDLAGPFKHKGRDMEHDDCKYVMVAAYRCPREYLSAKAAKELDMDLYVPDDPCGSGDEDPLEVSPLPVAGEDPMVSGEEEEDIKPQGPETLDDAVEGLLQQSEWATVYITRPLRGRTNHYVVQAAKEIYLQLKQTGLHVDIVHTDRAREFKAKAFREWTTEAQLRHTKTAGGDPAGNSSAELGIKWAKARVRALLAAAKAPPRDWPLAVQHASADLWAKAFPDSPLCTPPATSFGNEVWFRSKHYKGKQEKKHEAVGSRWTRGWYRGPAQDVARGHVLARDDGGLTIAKSVRFDVVNPEEEFKGILSPAVASGLPEEVLMSEEPPKVTDLKAEIEFRSRKLMEGKDYRVEAVAQIYQLMELLGNTDTRMGKKSRATSWYTRAFVHGGVAGTRANMKEFPQTTRYLTSFAKHHCGDVKFSTDS</sequence>
<keyword evidence="4" id="KW-1185">Reference proteome</keyword>
<proteinExistence type="predicted"/>
<accession>A0A1Q9C8Y1</accession>
<feature type="compositionally biased region" description="Basic and acidic residues" evidence="1">
    <location>
        <begin position="14"/>
        <end position="29"/>
    </location>
</feature>
<dbReference type="GO" id="GO:0015074">
    <property type="term" value="P:DNA integration"/>
    <property type="evidence" value="ECO:0007669"/>
    <property type="project" value="InterPro"/>
</dbReference>
<evidence type="ECO:0000256" key="1">
    <source>
        <dbReference type="SAM" id="MobiDB-lite"/>
    </source>
</evidence>
<feature type="region of interest" description="Disordered" evidence="1">
    <location>
        <begin position="593"/>
        <end position="627"/>
    </location>
</feature>
<dbReference type="InterPro" id="IPR036397">
    <property type="entry name" value="RNaseH_sf"/>
</dbReference>
<evidence type="ECO:0000259" key="2">
    <source>
        <dbReference type="PROSITE" id="PS50994"/>
    </source>
</evidence>